<feature type="region of interest" description="Disordered" evidence="2">
    <location>
        <begin position="230"/>
        <end position="254"/>
    </location>
</feature>
<dbReference type="GO" id="GO:0008897">
    <property type="term" value="F:holo-[acyl-carrier-protein] synthase activity"/>
    <property type="evidence" value="ECO:0007669"/>
    <property type="project" value="InterPro"/>
</dbReference>
<name>A0A8E1RZ39_9GAMM</name>
<protein>
    <submittedName>
        <fullName evidence="4">Phosphopantetheinyl transferase</fullName>
    </submittedName>
</protein>
<dbReference type="Gene3D" id="3.90.470.20">
    <property type="entry name" value="4'-phosphopantetheinyl transferase domain"/>
    <property type="match status" value="2"/>
</dbReference>
<comment type="caution">
    <text evidence="4">The sequence shown here is derived from an EMBL/GenBank/DDBJ whole genome shotgun (WGS) entry which is preliminary data.</text>
</comment>
<dbReference type="AlphaFoldDB" id="A0A8E1RZ39"/>
<accession>A0A8E1RZ39</accession>
<keyword evidence="1 4" id="KW-0808">Transferase</keyword>
<evidence type="ECO:0000256" key="1">
    <source>
        <dbReference type="ARBA" id="ARBA00022679"/>
    </source>
</evidence>
<gene>
    <name evidence="4" type="ORF">SA3R_09720</name>
</gene>
<evidence type="ECO:0000259" key="3">
    <source>
        <dbReference type="Pfam" id="PF01648"/>
    </source>
</evidence>
<organism evidence="4 5">
    <name type="scientific">Pantoea dispersa</name>
    <dbReference type="NCBI Taxonomy" id="59814"/>
    <lineage>
        <taxon>Bacteria</taxon>
        <taxon>Pseudomonadati</taxon>
        <taxon>Pseudomonadota</taxon>
        <taxon>Gammaproteobacteria</taxon>
        <taxon>Enterobacterales</taxon>
        <taxon>Erwiniaceae</taxon>
        <taxon>Pantoea</taxon>
    </lineage>
</organism>
<feature type="domain" description="4'-phosphopantetheinyl transferase" evidence="3">
    <location>
        <begin position="102"/>
        <end position="159"/>
    </location>
</feature>
<evidence type="ECO:0000313" key="4">
    <source>
        <dbReference type="EMBL" id="KTS68011.1"/>
    </source>
</evidence>
<evidence type="ECO:0000313" key="5">
    <source>
        <dbReference type="Proteomes" id="UP000071979"/>
    </source>
</evidence>
<dbReference type="Proteomes" id="UP000071979">
    <property type="component" value="Unassembled WGS sequence"/>
</dbReference>
<proteinExistence type="predicted"/>
<dbReference type="Pfam" id="PF01648">
    <property type="entry name" value="ACPS"/>
    <property type="match status" value="1"/>
</dbReference>
<dbReference type="InterPro" id="IPR037143">
    <property type="entry name" value="4-PPantetheinyl_Trfase_dom_sf"/>
</dbReference>
<dbReference type="RefSeq" id="WP_058775620.1">
    <property type="nucleotide sequence ID" value="NZ_CP076368.1"/>
</dbReference>
<dbReference type="InterPro" id="IPR008278">
    <property type="entry name" value="4-PPantetheinyl_Trfase_dom"/>
</dbReference>
<dbReference type="GO" id="GO:0000287">
    <property type="term" value="F:magnesium ion binding"/>
    <property type="evidence" value="ECO:0007669"/>
    <property type="project" value="InterPro"/>
</dbReference>
<dbReference type="SUPFAM" id="SSF56214">
    <property type="entry name" value="4'-phosphopantetheinyl transferase"/>
    <property type="match status" value="1"/>
</dbReference>
<reference evidence="4 5" key="1">
    <citation type="journal article" date="2016" name="Front. Microbiol.">
        <title>Genomic Resource of Rice Seed Associated Bacteria.</title>
        <authorList>
            <person name="Midha S."/>
            <person name="Bansal K."/>
            <person name="Sharma S."/>
            <person name="Kumar N."/>
            <person name="Patil P.P."/>
            <person name="Chaudhry V."/>
            <person name="Patil P.B."/>
        </authorList>
    </citation>
    <scope>NUCLEOTIDE SEQUENCE [LARGE SCALE GENOMIC DNA]</scope>
    <source>
        <strain evidence="4 5">SA3</strain>
    </source>
</reference>
<sequence length="254" mass="27964">MASHFVRWVVNPPLTPDTMRVPQDVMTSAGHLPDKRRGRFLAARALLAQLMLRVYGIRDLPPLIASSSGRPCFADPNLPDFSISYAGNMVGVLLAEEGGRAGLDMEIVRAHSRQAQDALTQGLSSGEKAWINAQQDFMEAVTQIWTLRQSILKLTGEANSGIDALRLHPAAGRLRSSVYPDIQAVCDAEPTLVWSCALSPGTERLRLWEIDAQQQWQSLRDVEMSKPNIGPRTLRLTSLPGERVASQPEVRHPG</sequence>
<dbReference type="EMBL" id="LDSE01000019">
    <property type="protein sequence ID" value="KTS68011.1"/>
    <property type="molecule type" value="Genomic_DNA"/>
</dbReference>
<evidence type="ECO:0000256" key="2">
    <source>
        <dbReference type="SAM" id="MobiDB-lite"/>
    </source>
</evidence>